<dbReference type="Gene3D" id="1.10.101.10">
    <property type="entry name" value="PGBD-like superfamily/PGBD"/>
    <property type="match status" value="1"/>
</dbReference>
<evidence type="ECO:0000259" key="2">
    <source>
        <dbReference type="PROSITE" id="PS51766"/>
    </source>
</evidence>
<dbReference type="GO" id="GO:0004553">
    <property type="term" value="F:hydrolase activity, hydrolyzing O-glycosyl compounds"/>
    <property type="evidence" value="ECO:0007669"/>
    <property type="project" value="InterPro"/>
</dbReference>
<dbReference type="InterPro" id="IPR036366">
    <property type="entry name" value="PGBDSf"/>
</dbReference>
<accession>A0A0G0BAI7</accession>
<evidence type="ECO:0000313" key="4">
    <source>
        <dbReference type="Proteomes" id="UP000034952"/>
    </source>
</evidence>
<dbReference type="InterPro" id="IPR002105">
    <property type="entry name" value="Dockerin_1_rpt"/>
</dbReference>
<dbReference type="SUPFAM" id="SSF47090">
    <property type="entry name" value="PGBD-like"/>
    <property type="match status" value="1"/>
</dbReference>
<reference evidence="3 4" key="1">
    <citation type="journal article" date="2015" name="Nature">
        <title>rRNA introns, odd ribosomes, and small enigmatic genomes across a large radiation of phyla.</title>
        <authorList>
            <person name="Brown C.T."/>
            <person name="Hug L.A."/>
            <person name="Thomas B.C."/>
            <person name="Sharon I."/>
            <person name="Castelle C.J."/>
            <person name="Singh A."/>
            <person name="Wilkins M.J."/>
            <person name="Williams K.H."/>
            <person name="Banfield J.F."/>
        </authorList>
    </citation>
    <scope>NUCLEOTIDE SEQUENCE [LARGE SCALE GENOMIC DNA]</scope>
</reference>
<sequence>MTLQNHMKKLLVGLFIFGFLFVEVGQVQASVLSDALLKIKNLQKEIFQLKSSLKGSVTEIPTPPTLGNTTVIATATGVTISSSVTSLGSPASLIARGTCFGIETQGPINNCLSEGGKTTGPFTQNRTGLTPNTKYLAISYAVNETATNYSNTVSFTTPASATPTPIPVTPTPVPLALPSLSSPTPQNITQTSAVLSATITDLGNPSTITERGICYGTTLSSTPSKNKGDDCYASTSASTMIIASNLTPNTTYKFRGYAVNATGAGYSEEGTFKTLASTIATPSITPPSITVLSPNGGEQYTVGQQITVKYTMANNDSQVGDTVSIFLKNVYSDTYNFGSFRAEVVGDNYVTLTIPSNSNLSNGYKILVRFNGSSGYVSQDESDNTFTIKSSTVNSAPVVTTPTATSVTQTSAVLGAKVTSMGYPVSSSTGYIYYGKNPRPSSPLAYTRSSVSIGTYSVPEITGLTCGTKYYFYGAVSNTIGTGYTPDGTFTTLPCGTIPPSITVLSPNGGETWTFGNEYEVTWKAENYDSQVNIALALPYTSNDGGQGYNYCTVGNAHASAGRFKFILSEYIFNGSCNFVGGKVVPSKYKISVYSGYISDQSNNYFSIVSAPVPLVKSPCSPYGDIDSDGYLTEKDTNLMMQKIGGITYFTYDQNKRADVNKDGIVSSMDITWIKNVISGASSSFPVCTSNTTPSITITSPNGGETYIIGQQITLKWNSQNMTSNPRMNIELVNSSGVSVAGVSDELVGNNKSWTYVIPKNVPAGKYKIRVNFKDNSAEDYSDNYFTINENNGGACLDSYPSLYTSYYSSIPTEVLLGDKNVEIAKFILTASSSCKLSINSIGFVGGGAIAENINLYNESGALLSRGVLESNSSNSYIFKLDAPIVLNNNDSKKLIVRSDIKQEIDGNTAIQSWLRIDKSEIIDQESGSLLTYNDIKDNSMNPFQKIIAKRNHTPVLKIISPKSGDKLDASKLISVVFETNNAYPAVHDVSLINKNNTKGSEHSITYLIGAGLKHGVSFTDNQINSSKEQKVSFSLQKAIKDWKWDINSTDKYTIKICVLPYRDSCKESNEFNFTTNSSTLTNDQTPLSLVASIENIKNNPSLYKGKKVTTQGYYYAYNLWRASPKTGNIDINNKVNLDGLNLSLKIGTDSMQSLIDKYKSYTKTSPPNVFKLEVTGTVYTTSYPIGTNEGSGVYLEVDSMKIGEISTPINTVPIISGGGGGSESCSVPLFTTLLRIGSKGDQAESLQVLLNDQGFLPDNEIDGSFGFKTWKALKAFQLAHGLKGDGIMGKQTRAYFNTLWTNQCLAD</sequence>
<dbReference type="InterPro" id="IPR002477">
    <property type="entry name" value="Peptidoglycan-bd-like"/>
</dbReference>
<dbReference type="InterPro" id="IPR003961">
    <property type="entry name" value="FN3_dom"/>
</dbReference>
<feature type="domain" description="Fibronectin type-III" evidence="1">
    <location>
        <begin position="179"/>
        <end position="277"/>
    </location>
</feature>
<dbReference type="Pfam" id="PF01471">
    <property type="entry name" value="PG_binding_1"/>
    <property type="match status" value="1"/>
</dbReference>
<dbReference type="SUPFAM" id="SSF49265">
    <property type="entry name" value="Fibronectin type III"/>
    <property type="match status" value="1"/>
</dbReference>
<dbReference type="GO" id="GO:0000272">
    <property type="term" value="P:polysaccharide catabolic process"/>
    <property type="evidence" value="ECO:0007669"/>
    <property type="project" value="InterPro"/>
</dbReference>
<dbReference type="InterPro" id="IPR013783">
    <property type="entry name" value="Ig-like_fold"/>
</dbReference>
<name>A0A0G0BAI7_9BACT</name>
<dbReference type="Gene3D" id="2.60.40.10">
    <property type="entry name" value="Immunoglobulins"/>
    <property type="match status" value="1"/>
</dbReference>
<evidence type="ECO:0000313" key="3">
    <source>
        <dbReference type="EMBL" id="KKP66369.1"/>
    </source>
</evidence>
<dbReference type="Pfam" id="PF00404">
    <property type="entry name" value="Dockerin_1"/>
    <property type="match status" value="1"/>
</dbReference>
<dbReference type="InterPro" id="IPR036116">
    <property type="entry name" value="FN3_sf"/>
</dbReference>
<protein>
    <submittedName>
        <fullName evidence="3">Uncharacterized protein</fullName>
    </submittedName>
</protein>
<gene>
    <name evidence="3" type="ORF">UR64_C0008G0007</name>
</gene>
<dbReference type="Proteomes" id="UP000034952">
    <property type="component" value="Unassembled WGS sequence"/>
</dbReference>
<dbReference type="InterPro" id="IPR016134">
    <property type="entry name" value="Dockerin_dom"/>
</dbReference>
<proteinExistence type="predicted"/>
<evidence type="ECO:0000259" key="1">
    <source>
        <dbReference type="PROSITE" id="PS50853"/>
    </source>
</evidence>
<feature type="domain" description="Dockerin" evidence="2">
    <location>
        <begin position="619"/>
        <end position="687"/>
    </location>
</feature>
<dbReference type="SUPFAM" id="SSF63446">
    <property type="entry name" value="Type I dockerin domain"/>
    <property type="match status" value="1"/>
</dbReference>
<dbReference type="PROSITE" id="PS50853">
    <property type="entry name" value="FN3"/>
    <property type="match status" value="1"/>
</dbReference>
<dbReference type="Gene3D" id="1.10.1330.10">
    <property type="entry name" value="Dockerin domain"/>
    <property type="match status" value="1"/>
</dbReference>
<comment type="caution">
    <text evidence="3">The sequence shown here is derived from an EMBL/GenBank/DDBJ whole genome shotgun (WGS) entry which is preliminary data.</text>
</comment>
<dbReference type="InterPro" id="IPR036439">
    <property type="entry name" value="Dockerin_dom_sf"/>
</dbReference>
<dbReference type="InterPro" id="IPR036365">
    <property type="entry name" value="PGBD-like_sf"/>
</dbReference>
<dbReference type="EMBL" id="LBPY01000008">
    <property type="protein sequence ID" value="KKP66369.1"/>
    <property type="molecule type" value="Genomic_DNA"/>
</dbReference>
<organism evidence="3 4">
    <name type="scientific">Candidatus Nomurabacteria bacterium GW2011_GWE1_35_16</name>
    <dbReference type="NCBI Taxonomy" id="1618761"/>
    <lineage>
        <taxon>Bacteria</taxon>
        <taxon>Candidatus Nomuraibacteriota</taxon>
    </lineage>
</organism>
<dbReference type="PROSITE" id="PS51766">
    <property type="entry name" value="DOCKERIN"/>
    <property type="match status" value="1"/>
</dbReference>
<dbReference type="CDD" id="cd14256">
    <property type="entry name" value="Dockerin_I"/>
    <property type="match status" value="1"/>
</dbReference>